<feature type="compositionally biased region" description="Acidic residues" evidence="16">
    <location>
        <begin position="1370"/>
        <end position="1406"/>
    </location>
</feature>
<evidence type="ECO:0000256" key="6">
    <source>
        <dbReference type="ARBA" id="ARBA00023015"/>
    </source>
</evidence>
<feature type="compositionally biased region" description="Polar residues" evidence="16">
    <location>
        <begin position="1558"/>
        <end position="1571"/>
    </location>
</feature>
<feature type="compositionally biased region" description="Basic and acidic residues" evidence="16">
    <location>
        <begin position="1130"/>
        <end position="1141"/>
    </location>
</feature>
<feature type="region of interest" description="Disordered" evidence="16">
    <location>
        <begin position="918"/>
        <end position="948"/>
    </location>
</feature>
<keyword evidence="2" id="KW-0597">Phosphoprotein</keyword>
<dbReference type="InterPro" id="IPR047171">
    <property type="entry name" value="BAZ1A"/>
</dbReference>
<reference evidence="17" key="1">
    <citation type="submission" date="2022-08" db="UniProtKB">
        <authorList>
            <consortium name="EnsemblMetazoa"/>
        </authorList>
    </citation>
    <scope>IDENTIFICATION</scope>
    <source>
        <strain evidence="17">EBRO</strain>
    </source>
</reference>
<dbReference type="VEuPathDB" id="VectorBase:AATE011724"/>
<evidence type="ECO:0000256" key="10">
    <source>
        <dbReference type="ARBA" id="ARBA00023242"/>
    </source>
</evidence>
<dbReference type="SMART" id="SM00249">
    <property type="entry name" value="PHD"/>
    <property type="match status" value="1"/>
</dbReference>
<dbReference type="Pfam" id="PF10537">
    <property type="entry name" value="WAC_Acf1_DNA_bd"/>
    <property type="match status" value="1"/>
</dbReference>
<dbReference type="GO" id="GO:0006338">
    <property type="term" value="P:chromatin remodeling"/>
    <property type="evidence" value="ECO:0007669"/>
    <property type="project" value="InterPro"/>
</dbReference>
<evidence type="ECO:0000256" key="11">
    <source>
        <dbReference type="ARBA" id="ARBA00068253"/>
    </source>
</evidence>
<dbReference type="SMART" id="SM00297">
    <property type="entry name" value="BROMO"/>
    <property type="match status" value="1"/>
</dbReference>
<dbReference type="InterPro" id="IPR011011">
    <property type="entry name" value="Znf_FYVE_PHD"/>
</dbReference>
<feature type="compositionally biased region" description="Polar residues" evidence="16">
    <location>
        <begin position="1453"/>
        <end position="1463"/>
    </location>
</feature>
<dbReference type="InterPro" id="IPR028942">
    <property type="entry name" value="WHIM1_dom"/>
</dbReference>
<keyword evidence="4 13" id="KW-0863">Zinc-finger</keyword>
<dbReference type="PROSITE" id="PS00633">
    <property type="entry name" value="BROMODOMAIN_1"/>
    <property type="match status" value="1"/>
</dbReference>
<feature type="region of interest" description="Disordered" evidence="16">
    <location>
        <begin position="336"/>
        <end position="401"/>
    </location>
</feature>
<dbReference type="InterPro" id="IPR018359">
    <property type="entry name" value="Bromodomain_CS"/>
</dbReference>
<evidence type="ECO:0000256" key="15">
    <source>
        <dbReference type="SAM" id="Coils"/>
    </source>
</evidence>
<feature type="coiled-coil region" evidence="15">
    <location>
        <begin position="752"/>
        <end position="783"/>
    </location>
</feature>
<dbReference type="PANTHER" id="PTHR46510:SF1">
    <property type="entry name" value="BROMODOMAIN ADJACENT TO ZINC FINGER DOMAIN PROTEIN 1A"/>
    <property type="match status" value="1"/>
</dbReference>
<keyword evidence="9" id="KW-0804">Transcription</keyword>
<evidence type="ECO:0000256" key="13">
    <source>
        <dbReference type="PROSITE-ProRule" id="PRU00146"/>
    </source>
</evidence>
<feature type="region of interest" description="Disordered" evidence="16">
    <location>
        <begin position="1122"/>
        <end position="1168"/>
    </location>
</feature>
<dbReference type="GO" id="GO:0003677">
    <property type="term" value="F:DNA binding"/>
    <property type="evidence" value="ECO:0007669"/>
    <property type="project" value="TreeGrafter"/>
</dbReference>
<dbReference type="PROSITE" id="PS50827">
    <property type="entry name" value="DDT"/>
    <property type="match status" value="1"/>
</dbReference>
<accession>A0A182J5G0</accession>
<evidence type="ECO:0000256" key="2">
    <source>
        <dbReference type="ARBA" id="ARBA00022553"/>
    </source>
</evidence>
<feature type="compositionally biased region" description="Acidic residues" evidence="16">
    <location>
        <begin position="1468"/>
        <end position="1502"/>
    </location>
</feature>
<dbReference type="GO" id="GO:0008623">
    <property type="term" value="C:CHRAC"/>
    <property type="evidence" value="ECO:0007669"/>
    <property type="project" value="TreeGrafter"/>
</dbReference>
<dbReference type="CDD" id="cd05504">
    <property type="entry name" value="Bromo_Acf1_like"/>
    <property type="match status" value="1"/>
</dbReference>
<dbReference type="STRING" id="41427.A0A182J5G0"/>
<evidence type="ECO:0000256" key="9">
    <source>
        <dbReference type="ARBA" id="ARBA00023163"/>
    </source>
</evidence>
<dbReference type="GO" id="GO:0045740">
    <property type="term" value="P:positive regulation of DNA replication"/>
    <property type="evidence" value="ECO:0007669"/>
    <property type="project" value="TreeGrafter"/>
</dbReference>
<dbReference type="Pfam" id="PF15612">
    <property type="entry name" value="WHIM1"/>
    <property type="match status" value="1"/>
</dbReference>
<keyword evidence="8 12" id="KW-0103">Bromodomain</keyword>
<keyword evidence="3" id="KW-0479">Metal-binding</keyword>
<dbReference type="Gene3D" id="1.20.920.10">
    <property type="entry name" value="Bromodomain-like"/>
    <property type="match status" value="1"/>
</dbReference>
<dbReference type="InterPro" id="IPR019787">
    <property type="entry name" value="Znf_PHD-finger"/>
</dbReference>
<dbReference type="InterPro" id="IPR001965">
    <property type="entry name" value="Znf_PHD"/>
</dbReference>
<evidence type="ECO:0000313" key="17">
    <source>
        <dbReference type="EnsemblMetazoa" id="AATE011724-PA.1"/>
    </source>
</evidence>
<evidence type="ECO:0000256" key="8">
    <source>
        <dbReference type="ARBA" id="ARBA00023117"/>
    </source>
</evidence>
<proteinExistence type="predicted"/>
<dbReference type="InterPro" id="IPR036427">
    <property type="entry name" value="Bromodomain-like_sf"/>
</dbReference>
<evidence type="ECO:0000256" key="12">
    <source>
        <dbReference type="PROSITE-ProRule" id="PRU00035"/>
    </source>
</evidence>
<evidence type="ECO:0000256" key="1">
    <source>
        <dbReference type="ARBA" id="ARBA00004123"/>
    </source>
</evidence>
<feature type="compositionally biased region" description="Basic and acidic residues" evidence="16">
    <location>
        <begin position="336"/>
        <end position="345"/>
    </location>
</feature>
<evidence type="ECO:0000256" key="3">
    <source>
        <dbReference type="ARBA" id="ARBA00022723"/>
    </source>
</evidence>
<dbReference type="Pfam" id="PF15613">
    <property type="entry name" value="WSD"/>
    <property type="match status" value="1"/>
</dbReference>
<dbReference type="InterPro" id="IPR028941">
    <property type="entry name" value="WHIM2_dom"/>
</dbReference>
<keyword evidence="7 15" id="KW-0175">Coiled coil</keyword>
<dbReference type="SUPFAM" id="SSF57903">
    <property type="entry name" value="FYVE/PHD zinc finger"/>
    <property type="match status" value="1"/>
</dbReference>
<keyword evidence="6" id="KW-0805">Transcription regulation</keyword>
<dbReference type="PROSITE" id="PS50014">
    <property type="entry name" value="BROMODOMAIN_2"/>
    <property type="match status" value="1"/>
</dbReference>
<evidence type="ECO:0000256" key="4">
    <source>
        <dbReference type="ARBA" id="ARBA00022771"/>
    </source>
</evidence>
<feature type="region of interest" description="Disordered" evidence="16">
    <location>
        <begin position="1744"/>
        <end position="1773"/>
    </location>
</feature>
<dbReference type="InterPro" id="IPR001487">
    <property type="entry name" value="Bromodomain"/>
</dbReference>
<dbReference type="PROSITE" id="PS51136">
    <property type="entry name" value="WAC"/>
    <property type="match status" value="1"/>
</dbReference>
<evidence type="ECO:0000256" key="16">
    <source>
        <dbReference type="SAM" id="MobiDB-lite"/>
    </source>
</evidence>
<comment type="subcellular location">
    <subcellularLocation>
        <location evidence="1 14">Nucleus</location>
    </subcellularLocation>
</comment>
<organism evidence="17">
    <name type="scientific">Anopheles atroparvus</name>
    <name type="common">European mosquito</name>
    <dbReference type="NCBI Taxonomy" id="41427"/>
    <lineage>
        <taxon>Eukaryota</taxon>
        <taxon>Metazoa</taxon>
        <taxon>Ecdysozoa</taxon>
        <taxon>Arthropoda</taxon>
        <taxon>Hexapoda</taxon>
        <taxon>Insecta</taxon>
        <taxon>Pterygota</taxon>
        <taxon>Neoptera</taxon>
        <taxon>Endopterygota</taxon>
        <taxon>Diptera</taxon>
        <taxon>Nematocera</taxon>
        <taxon>Culicoidea</taxon>
        <taxon>Culicidae</taxon>
        <taxon>Anophelinae</taxon>
        <taxon>Anopheles</taxon>
    </lineage>
</organism>
<dbReference type="InterPro" id="IPR018501">
    <property type="entry name" value="DDT_dom"/>
</dbReference>
<evidence type="ECO:0000256" key="7">
    <source>
        <dbReference type="ARBA" id="ARBA00023054"/>
    </source>
</evidence>
<keyword evidence="10 14" id="KW-0539">Nucleus</keyword>
<dbReference type="GO" id="GO:0000228">
    <property type="term" value="C:nuclear chromosome"/>
    <property type="evidence" value="ECO:0007669"/>
    <property type="project" value="TreeGrafter"/>
</dbReference>
<feature type="compositionally biased region" description="Basic and acidic residues" evidence="16">
    <location>
        <begin position="1153"/>
        <end position="1164"/>
    </location>
</feature>
<dbReference type="PRINTS" id="PR00503">
    <property type="entry name" value="BROMODOMAIN"/>
</dbReference>
<dbReference type="InterPro" id="IPR037325">
    <property type="entry name" value="Acf1_Bromo"/>
</dbReference>
<dbReference type="SMART" id="SM00571">
    <property type="entry name" value="DDT"/>
    <property type="match status" value="1"/>
</dbReference>
<evidence type="ECO:0000256" key="14">
    <source>
        <dbReference type="PROSITE-ProRule" id="PRU00475"/>
    </source>
</evidence>
<feature type="compositionally biased region" description="Polar residues" evidence="16">
    <location>
        <begin position="1745"/>
        <end position="1754"/>
    </location>
</feature>
<dbReference type="InterPro" id="IPR013136">
    <property type="entry name" value="WSTF_Acf1_Cbp146"/>
</dbReference>
<dbReference type="PROSITE" id="PS50016">
    <property type="entry name" value="ZF_PHD_2"/>
    <property type="match status" value="1"/>
</dbReference>
<dbReference type="GO" id="GO:0008270">
    <property type="term" value="F:zinc ion binding"/>
    <property type="evidence" value="ECO:0007669"/>
    <property type="project" value="UniProtKB-KW"/>
</dbReference>
<feature type="compositionally biased region" description="Basic residues" evidence="16">
    <location>
        <begin position="1509"/>
        <end position="1524"/>
    </location>
</feature>
<sequence length="1773" mass="200480">LLSRAVKEQRAGEERTGPPVRIECQAVLASEHSCGVRRCHAICCVTSEQLPFPSCSSPCVSRLGSVPRVEPHQQSPLRTDVRHQTIDAMPLLRRQAFQKASGSELLKDGDEVFYCEPTGEIFSSYEDYFHRVMLISSMVWSCALTGRPNLTYAEALESEKAARRLLKTFPDAVKGPFLLVATHTRRTAINEMHEDVYSYVKDLLFKGEEVDAFDPVLERFRRARIMKVVANGSPSKQKASNLIYHVMALDHYAPKVWTALGQTLKRDRHSMTRDKCKLFLKQHVEGGPGGLLRIKPSSLEQYVHGEGWTDDQVFFGHVPDFELSKKLKLREERSKALANGQEKRKQTAAVEGSEGGGIVKPPEKKKRQNKNPTSKGKGKIGGVAGEERDQKQIVGANNKQPSMAQYLERSQDDIESRARMMAEQLLLLKEKAEQEAAAKKRLEEEKVLLMQQVALALKKYNAVYEDQELTDQRVMPPVRPVRSMIPAKHFGNFVFVLEFLNSFIDLLANRSKFPNGITMELLERALLLREVNGPLSDIFQVLLGAIFAQQAEEENEVDVRYRRPENLAQKRLSVPEQARARDAAVWIEKHYCGKLHELPLDSTTLSEVLRLHILSSGALVEDKAAKFRYYNRGGYVNADDPGLRLVHDYPHILRALKSYPVYQLPIGDVIQLLCCLIHQLLTYSSVRELIEERIERARVVRTNYQTNRAAQRRVIVKTGSQKYVAREDMKKELAAFTGGEGPDKEALRRQLQERMEEQCAAIEADAQSQLKQLQAESDKLKEDFFDYQIYLGTDRSFRNYWLFESLPGLFVEHNRTFAGRCLDQPTINITALANCPSEMRRKFISKSIMTAASRGSLISRIRDGDTATGGSNGGEIEVYEQLLIEGSAELERSLKEQTLAAAVAAKEALEQQQQHVVGQEQPEENGTHAVEDSLPIIEPTTNHTRPPTNEELLMCTANPDNCPVHTDHTDTVSWGFYETAEELDALIRSLNVRGTREKQLRETLECERDLIVTHIEKCPSGRLTVEPENRARFLVDMVVRTQRKYDAPNFSQDPGTEPNEVMEVVFREYLLELESKISVGYLGVMRVRDRQQWREAIELRGYDPQTDETLQWGPKRLAKLEAQQNGGKESGQDSHHEKQEQQQEQPSGQGAGVKDKDDDLHGSDDDSEWDDIERLLSNAKDPGYGLPDTTVALLDETIDDESSLTYPLHESDSLQARVQEMARALLQVEQCIDQKFLRHPFGPAKKHKDRNVMLQRQFEGQKNLIKWEVSLMRSTCFAQLFLHYAVLYDAIQWSRSAERISCMTCRRKGDPDLTLLCDECNRACHIYCLKPKLKQVPEGDWFCMRCRPEQHKVKKPPAAAKKKKIFKWEEENEDEEEEQEEEENMEEEEEDQENEEMMVDEEEVEDGLAREEDVGSDEEEGTGGGKKKSKSSKTTSKSGTGGKGAATKGAPATRSSRSASYRNAINEEVFDDMEDEVEEEEEEEEDYDDAEEFAGNDSDDYAENGRAGRSGRIRISTAKRKRTQGRLSSEDGRASKRSRQAVAKRALTNGKSAKVSPRPTTANSRATSSEKQLYDGSESDVPSGKRVSARSTKGRRRSPFANGTDGGAETSDGNETVGGINTAPRRSRRTGEDLPLNSVALYTLIDDILKHPDSWPFNRPVSAKEVPDYYKVIKTPMDFARVKSKLNMGDYKINEQMLADVQLVFRNCDLYNTDETDVYRIGRELERYVVKRCKELSLPFAPSDMQKTPFQQNGPAGGGSASRKVNGVANHAK</sequence>
<dbReference type="SUPFAM" id="SSF47370">
    <property type="entry name" value="Bromodomain"/>
    <property type="match status" value="1"/>
</dbReference>
<feature type="region of interest" description="Disordered" evidence="16">
    <location>
        <begin position="1357"/>
        <end position="1631"/>
    </location>
</feature>
<feature type="coiled-coil region" evidence="15">
    <location>
        <begin position="422"/>
        <end position="459"/>
    </location>
</feature>
<dbReference type="InterPro" id="IPR013083">
    <property type="entry name" value="Znf_RING/FYVE/PHD"/>
</dbReference>
<dbReference type="EnsemblMetazoa" id="AATE011724-RA">
    <property type="protein sequence ID" value="AATE011724-PA.1"/>
    <property type="gene ID" value="AATE011724"/>
</dbReference>
<name>A0A182J5G0_ANOAO</name>
<dbReference type="Gene3D" id="3.30.40.10">
    <property type="entry name" value="Zinc/RING finger domain, C3HC4 (zinc finger)"/>
    <property type="match status" value="1"/>
</dbReference>
<dbReference type="Pfam" id="PF00439">
    <property type="entry name" value="Bromodomain"/>
    <property type="match status" value="1"/>
</dbReference>
<dbReference type="GO" id="GO:0006355">
    <property type="term" value="P:regulation of DNA-templated transcription"/>
    <property type="evidence" value="ECO:0007669"/>
    <property type="project" value="TreeGrafter"/>
</dbReference>
<keyword evidence="5" id="KW-0862">Zinc</keyword>
<dbReference type="GO" id="GO:0031445">
    <property type="term" value="P:regulation of heterochromatin formation"/>
    <property type="evidence" value="ECO:0007669"/>
    <property type="project" value="TreeGrafter"/>
</dbReference>
<evidence type="ECO:0000256" key="5">
    <source>
        <dbReference type="ARBA" id="ARBA00022833"/>
    </source>
</evidence>
<dbReference type="PANTHER" id="PTHR46510">
    <property type="entry name" value="BROMODOMAIN ADJACENT TO ZINC FINGER DOMAIN PROTEIN 1A"/>
    <property type="match status" value="1"/>
</dbReference>
<dbReference type="Pfam" id="PF02791">
    <property type="entry name" value="DDT"/>
    <property type="match status" value="1"/>
</dbReference>
<dbReference type="FunFam" id="3.30.40.10:FF:000300">
    <property type="entry name" value="Bromodomain adjacent to zinc finger domain protein 1A"/>
    <property type="match status" value="1"/>
</dbReference>
<dbReference type="Pfam" id="PF00628">
    <property type="entry name" value="PHD"/>
    <property type="match status" value="1"/>
</dbReference>
<protein>
    <recommendedName>
        <fullName evidence="11">Bromodomain adjacent to zinc finger domain protein 1A</fullName>
    </recommendedName>
</protein>